<gene>
    <name evidence="1" type="ORF">M9Y10_032287</name>
</gene>
<dbReference type="Proteomes" id="UP001470230">
    <property type="component" value="Unassembled WGS sequence"/>
</dbReference>
<evidence type="ECO:0000313" key="2">
    <source>
        <dbReference type="Proteomes" id="UP001470230"/>
    </source>
</evidence>
<dbReference type="EMBL" id="JAPFFF010000052">
    <property type="protein sequence ID" value="KAK8839351.1"/>
    <property type="molecule type" value="Genomic_DNA"/>
</dbReference>
<keyword evidence="2" id="KW-1185">Reference proteome</keyword>
<reference evidence="1 2" key="1">
    <citation type="submission" date="2024-04" db="EMBL/GenBank/DDBJ databases">
        <title>Tritrichomonas musculus Genome.</title>
        <authorList>
            <person name="Alves-Ferreira E."/>
            <person name="Grigg M."/>
            <person name="Lorenzi H."/>
            <person name="Galac M."/>
        </authorList>
    </citation>
    <scope>NUCLEOTIDE SEQUENCE [LARGE SCALE GENOMIC DNA]</scope>
    <source>
        <strain evidence="1 2">EAF2021</strain>
    </source>
</reference>
<comment type="caution">
    <text evidence="1">The sequence shown here is derived from an EMBL/GenBank/DDBJ whole genome shotgun (WGS) entry which is preliminary data.</text>
</comment>
<proteinExistence type="predicted"/>
<name>A0ABR2GZM8_9EUKA</name>
<protein>
    <submittedName>
        <fullName evidence="1">Uncharacterized protein</fullName>
    </submittedName>
</protein>
<sequence>MQTISFQEIPNEYKELKDQITNSLMKKIYAQFTFFYFPCFLFHLDDNNKVLINDFLINFLRNHNLIIYQYSKCKSSSNDTVSDCIITVEGKCVIIKKANVAFMNDIFAKISSTIINAKSSFLEELIRNFCKIFQKERNKNNSFITLTLHSILGYLIGRFFYPSHFFKDPSFFKFDPNNNYIGDDIRLKLAEALKTYKNEETKKIINEINEKIVTEEDEYQNTKIYEFTKEDFITLKEIGKANSSNSFFFIW</sequence>
<accession>A0ABR2GZM8</accession>
<evidence type="ECO:0000313" key="1">
    <source>
        <dbReference type="EMBL" id="KAK8839351.1"/>
    </source>
</evidence>
<organism evidence="1 2">
    <name type="scientific">Tritrichomonas musculus</name>
    <dbReference type="NCBI Taxonomy" id="1915356"/>
    <lineage>
        <taxon>Eukaryota</taxon>
        <taxon>Metamonada</taxon>
        <taxon>Parabasalia</taxon>
        <taxon>Tritrichomonadida</taxon>
        <taxon>Tritrichomonadidae</taxon>
        <taxon>Tritrichomonas</taxon>
    </lineage>
</organism>